<protein>
    <submittedName>
        <fullName evidence="1">Uncharacterized protein</fullName>
    </submittedName>
</protein>
<dbReference type="EMBL" id="KI688717">
    <property type="protein sequence ID" value="ETK75824.1"/>
    <property type="molecule type" value="Genomic_DNA"/>
</dbReference>
<dbReference type="AlphaFoldDB" id="W2FYS3"/>
<evidence type="ECO:0000313" key="2">
    <source>
        <dbReference type="EMBL" id="ETL29258.1"/>
    </source>
</evidence>
<organism evidence="1">
    <name type="scientific">Phytophthora nicotianae</name>
    <name type="common">Potato buckeye rot agent</name>
    <name type="synonym">Phytophthora parasitica</name>
    <dbReference type="NCBI Taxonomy" id="4792"/>
    <lineage>
        <taxon>Eukaryota</taxon>
        <taxon>Sar</taxon>
        <taxon>Stramenopiles</taxon>
        <taxon>Oomycota</taxon>
        <taxon>Peronosporomycetes</taxon>
        <taxon>Peronosporales</taxon>
        <taxon>Peronosporaceae</taxon>
        <taxon>Phytophthora</taxon>
    </lineage>
</organism>
<accession>W2FYS3</accession>
<name>W2FYS3_PHYNI</name>
<dbReference type="Proteomes" id="UP000053864">
    <property type="component" value="Unassembled WGS sequence"/>
</dbReference>
<reference evidence="1" key="1">
    <citation type="submission" date="2013-11" db="EMBL/GenBank/DDBJ databases">
        <title>The Genome Sequence of Phytophthora parasitica CJ02B3.</title>
        <authorList>
            <consortium name="The Broad Institute Genomics Platform"/>
            <person name="Russ C."/>
            <person name="Tyler B."/>
            <person name="Panabieres F."/>
            <person name="Shan W."/>
            <person name="Tripathy S."/>
            <person name="Grunwald N."/>
            <person name="Machado M."/>
            <person name="Johnson C.S."/>
            <person name="Arredondo F."/>
            <person name="Hong C."/>
            <person name="Coffey M."/>
            <person name="Young S.K."/>
            <person name="Zeng Q."/>
            <person name="Gargeya S."/>
            <person name="Fitzgerald M."/>
            <person name="Abouelleil A."/>
            <person name="Alvarado L."/>
            <person name="Chapman S.B."/>
            <person name="Gainer-Dewar J."/>
            <person name="Goldberg J."/>
            <person name="Griggs A."/>
            <person name="Gujja S."/>
            <person name="Hansen M."/>
            <person name="Howarth C."/>
            <person name="Imamovic A."/>
            <person name="Ireland A."/>
            <person name="Larimer J."/>
            <person name="McCowan C."/>
            <person name="Murphy C."/>
            <person name="Pearson M."/>
            <person name="Poon T.W."/>
            <person name="Priest M."/>
            <person name="Roberts A."/>
            <person name="Saif S."/>
            <person name="Shea T."/>
            <person name="Sykes S."/>
            <person name="Wortman J."/>
            <person name="Nusbaum C."/>
            <person name="Birren B."/>
        </authorList>
    </citation>
    <scope>NUCLEOTIDE SEQUENCE [LARGE SCALE GENOMIC DNA]</scope>
    <source>
        <strain evidence="1">CJ02B3</strain>
    </source>
</reference>
<dbReference type="Proteomes" id="UP000053236">
    <property type="component" value="Unassembled WGS sequence"/>
</dbReference>
<evidence type="ECO:0000313" key="1">
    <source>
        <dbReference type="EMBL" id="ETK75824.1"/>
    </source>
</evidence>
<sequence>MLSSCWCLDTGYVAFIASFHGVAIHKWKSSTLNYWWRAQNDATCHKMMPLLEMCCSANGVNCFKQYEHDLTPYRYNHCGSALARRTFRLSVPSTKRIVRNRAGVLVQL</sequence>
<dbReference type="EMBL" id="KI675508">
    <property type="protein sequence ID" value="ETL29258.1"/>
    <property type="molecule type" value="Genomic_DNA"/>
</dbReference>
<gene>
    <name evidence="1" type="ORF">L915_17621</name>
    <name evidence="2" type="ORF">L916_17516</name>
</gene>
<reference evidence="2" key="2">
    <citation type="submission" date="2013-11" db="EMBL/GenBank/DDBJ databases">
        <title>The Genome Sequence of Phytophthora parasitica CJ05E6.</title>
        <authorList>
            <consortium name="The Broad Institute Genomics Platform"/>
            <person name="Russ C."/>
            <person name="Tyler B."/>
            <person name="Panabieres F."/>
            <person name="Shan W."/>
            <person name="Tripathy S."/>
            <person name="Grunwald N."/>
            <person name="Machado M."/>
            <person name="Johnson C.S."/>
            <person name="Arredondo F."/>
            <person name="Hong C."/>
            <person name="Coffey M."/>
            <person name="Young S.K."/>
            <person name="Zeng Q."/>
            <person name="Gargeya S."/>
            <person name="Fitzgerald M."/>
            <person name="Abouelleil A."/>
            <person name="Alvarado L."/>
            <person name="Chapman S.B."/>
            <person name="Gainer-Dewar J."/>
            <person name="Goldberg J."/>
            <person name="Griggs A."/>
            <person name="Gujja S."/>
            <person name="Hansen M."/>
            <person name="Howarth C."/>
            <person name="Imamovic A."/>
            <person name="Ireland A."/>
            <person name="Larimer J."/>
            <person name="McCowan C."/>
            <person name="Murphy C."/>
            <person name="Pearson M."/>
            <person name="Poon T.W."/>
            <person name="Priest M."/>
            <person name="Roberts A."/>
            <person name="Saif S."/>
            <person name="Shea T."/>
            <person name="Sykes S."/>
            <person name="Wortman J."/>
            <person name="Nusbaum C."/>
            <person name="Birren B."/>
        </authorList>
    </citation>
    <scope>NUCLEOTIDE SEQUENCE [LARGE SCALE GENOMIC DNA]</scope>
    <source>
        <strain evidence="2">CJ05E6</strain>
    </source>
</reference>
<proteinExistence type="predicted"/>
<dbReference type="VEuPathDB" id="FungiDB:PPTG_23970"/>